<feature type="domain" description="GGDEF" evidence="3">
    <location>
        <begin position="214"/>
        <end position="346"/>
    </location>
</feature>
<evidence type="ECO:0000313" key="5">
    <source>
        <dbReference type="Proteomes" id="UP000669060"/>
    </source>
</evidence>
<reference evidence="4 5" key="1">
    <citation type="submission" date="2020-12" db="EMBL/GenBank/DDBJ databases">
        <title>Pseudomonas schmalbachii sp. nov. isolated from millipede gut.</title>
        <authorList>
            <person name="Shelomi M."/>
        </authorList>
    </citation>
    <scope>NUCLEOTIDE SEQUENCE [LARGE SCALE GENOMIC DNA]</scope>
    <source>
        <strain evidence="4 5">Milli4</strain>
    </source>
</reference>
<dbReference type="Pfam" id="PF05230">
    <property type="entry name" value="MASE2"/>
    <property type="match status" value="1"/>
</dbReference>
<keyword evidence="2" id="KW-0472">Membrane</keyword>
<keyword evidence="2" id="KW-0812">Transmembrane</keyword>
<evidence type="ECO:0000256" key="1">
    <source>
        <dbReference type="ARBA" id="ARBA00012528"/>
    </source>
</evidence>
<proteinExistence type="predicted"/>
<evidence type="ECO:0000259" key="3">
    <source>
        <dbReference type="PROSITE" id="PS50887"/>
    </source>
</evidence>
<keyword evidence="2" id="KW-1133">Transmembrane helix</keyword>
<dbReference type="EMBL" id="JAELYA010000007">
    <property type="protein sequence ID" value="MBO3277234.1"/>
    <property type="molecule type" value="Genomic_DNA"/>
</dbReference>
<comment type="caution">
    <text evidence="4">The sequence shown here is derived from an EMBL/GenBank/DDBJ whole genome shotgun (WGS) entry which is preliminary data.</text>
</comment>
<dbReference type="InterPro" id="IPR029787">
    <property type="entry name" value="Nucleotide_cyclase"/>
</dbReference>
<dbReference type="InterPro" id="IPR007894">
    <property type="entry name" value="MASE2"/>
</dbReference>
<sequence>MEIRAGKGVSFARRIYLPRAVGLGVGFFCVLAAMYPLQVPSWVWALLVFNGFVWPHVAFQVSRLSKTPFQAERRNLLIDSVFGGFWAGAMQFNPLPTVTVLAMMAMNNIAAGGLRFFLKGTLAQGAGILLSLLVFPLAFNQDVTPLQVYACLPMLVLYPLMVGWVSYRLATKLHEHKQVLRTVSRTDSLTGLLNHASWMAQLDSEFDRCRHLHRRATIALIDIDHFKTINDGYGHVIGDLVLTQLSQILRVSLRETDSAGRYGGDEFCVILPDTSEAMAVDIMERLRQAFARAKYELEPGLAVSLSIGIASYSPYQTDACAWLKEADRALYAAKSGGRDRVSAAFDVIDRRSDATDDAR</sequence>
<dbReference type="InterPro" id="IPR043128">
    <property type="entry name" value="Rev_trsase/Diguanyl_cyclase"/>
</dbReference>
<feature type="transmembrane region" description="Helical" evidence="2">
    <location>
        <begin position="43"/>
        <end position="64"/>
    </location>
</feature>
<dbReference type="Gene3D" id="3.30.70.270">
    <property type="match status" value="1"/>
</dbReference>
<dbReference type="SUPFAM" id="SSF55073">
    <property type="entry name" value="Nucleotide cyclase"/>
    <property type="match status" value="1"/>
</dbReference>
<dbReference type="InterPro" id="IPR000160">
    <property type="entry name" value="GGDEF_dom"/>
</dbReference>
<organism evidence="4 5">
    <name type="scientific">Pseudomonas schmalbachii</name>
    <dbReference type="NCBI Taxonomy" id="2816993"/>
    <lineage>
        <taxon>Bacteria</taxon>
        <taxon>Pseudomonadati</taxon>
        <taxon>Pseudomonadota</taxon>
        <taxon>Gammaproteobacteria</taxon>
        <taxon>Pseudomonadales</taxon>
        <taxon>Pseudomonadaceae</taxon>
        <taxon>Pseudomonas</taxon>
    </lineage>
</organism>
<dbReference type="Pfam" id="PF00990">
    <property type="entry name" value="GGDEF"/>
    <property type="match status" value="1"/>
</dbReference>
<dbReference type="RefSeq" id="WP_208315462.1">
    <property type="nucleotide sequence ID" value="NZ_JAELYA010000007.1"/>
</dbReference>
<dbReference type="InterPro" id="IPR050469">
    <property type="entry name" value="Diguanylate_Cyclase"/>
</dbReference>
<accession>A0ABS3TU84</accession>
<dbReference type="PANTHER" id="PTHR45138:SF24">
    <property type="entry name" value="DIGUANYLATE CYCLASE DGCC-RELATED"/>
    <property type="match status" value="1"/>
</dbReference>
<dbReference type="SMART" id="SM00267">
    <property type="entry name" value="GGDEF"/>
    <property type="match status" value="1"/>
</dbReference>
<feature type="transmembrane region" description="Helical" evidence="2">
    <location>
        <begin position="146"/>
        <end position="167"/>
    </location>
</feature>
<evidence type="ECO:0000313" key="4">
    <source>
        <dbReference type="EMBL" id="MBO3277234.1"/>
    </source>
</evidence>
<gene>
    <name evidence="4" type="ORF">JFY56_18600</name>
</gene>
<dbReference type="PROSITE" id="PS50887">
    <property type="entry name" value="GGDEF"/>
    <property type="match status" value="1"/>
</dbReference>
<dbReference type="CDD" id="cd01949">
    <property type="entry name" value="GGDEF"/>
    <property type="match status" value="1"/>
</dbReference>
<protein>
    <recommendedName>
        <fullName evidence="1">diguanylate cyclase</fullName>
        <ecNumber evidence="1">2.7.7.65</ecNumber>
    </recommendedName>
</protein>
<keyword evidence="5" id="KW-1185">Reference proteome</keyword>
<feature type="transmembrane region" description="Helical" evidence="2">
    <location>
        <begin position="20"/>
        <end position="37"/>
    </location>
</feature>
<dbReference type="NCBIfam" id="TIGR00254">
    <property type="entry name" value="GGDEF"/>
    <property type="match status" value="1"/>
</dbReference>
<feature type="transmembrane region" description="Helical" evidence="2">
    <location>
        <begin position="122"/>
        <end position="140"/>
    </location>
</feature>
<name>A0ABS3TU84_9PSED</name>
<evidence type="ECO:0000256" key="2">
    <source>
        <dbReference type="SAM" id="Phobius"/>
    </source>
</evidence>
<dbReference type="Proteomes" id="UP000669060">
    <property type="component" value="Unassembled WGS sequence"/>
</dbReference>
<dbReference type="PANTHER" id="PTHR45138">
    <property type="entry name" value="REGULATORY COMPONENTS OF SENSORY TRANSDUCTION SYSTEM"/>
    <property type="match status" value="1"/>
</dbReference>
<dbReference type="EC" id="2.7.7.65" evidence="1"/>